<keyword evidence="1 2" id="KW-0694">RNA-binding</keyword>
<evidence type="ECO:0000313" key="5">
    <source>
        <dbReference type="Proteomes" id="UP000887540"/>
    </source>
</evidence>
<evidence type="ECO:0000256" key="2">
    <source>
        <dbReference type="PROSITE-ProRule" id="PRU00176"/>
    </source>
</evidence>
<dbReference type="GO" id="GO:0003723">
    <property type="term" value="F:RNA binding"/>
    <property type="evidence" value="ECO:0007669"/>
    <property type="project" value="UniProtKB-UniRule"/>
</dbReference>
<dbReference type="InterPro" id="IPR012677">
    <property type="entry name" value="Nucleotide-bd_a/b_plait_sf"/>
</dbReference>
<dbReference type="AlphaFoldDB" id="A0A914DX59"/>
<dbReference type="SUPFAM" id="SSF54928">
    <property type="entry name" value="RNA-binding domain, RBD"/>
    <property type="match status" value="1"/>
</dbReference>
<dbReference type="InterPro" id="IPR000504">
    <property type="entry name" value="RRM_dom"/>
</dbReference>
<dbReference type="Gene3D" id="3.30.70.330">
    <property type="match status" value="1"/>
</dbReference>
<feature type="compositionally biased region" description="Polar residues" evidence="3">
    <location>
        <begin position="222"/>
        <end position="236"/>
    </location>
</feature>
<protein>
    <submittedName>
        <fullName evidence="6">RRM domain-containing protein</fullName>
    </submittedName>
</protein>
<feature type="compositionally biased region" description="Polar residues" evidence="3">
    <location>
        <begin position="1"/>
        <end position="29"/>
    </location>
</feature>
<evidence type="ECO:0000256" key="3">
    <source>
        <dbReference type="SAM" id="MobiDB-lite"/>
    </source>
</evidence>
<dbReference type="InterPro" id="IPR035979">
    <property type="entry name" value="RBD_domain_sf"/>
</dbReference>
<keyword evidence="5" id="KW-1185">Reference proteome</keyword>
<reference evidence="6" key="1">
    <citation type="submission" date="2022-11" db="UniProtKB">
        <authorList>
            <consortium name="WormBaseParasite"/>
        </authorList>
    </citation>
    <scope>IDENTIFICATION</scope>
</reference>
<evidence type="ECO:0000259" key="4">
    <source>
        <dbReference type="PROSITE" id="PS50102"/>
    </source>
</evidence>
<accession>A0A914DX59</accession>
<evidence type="ECO:0000313" key="6">
    <source>
        <dbReference type="WBParaSite" id="ACRNAN_scaffold4397.g21052.t1"/>
    </source>
</evidence>
<name>A0A914DX59_9BILA</name>
<feature type="domain" description="RRM" evidence="4">
    <location>
        <begin position="241"/>
        <end position="325"/>
    </location>
</feature>
<feature type="compositionally biased region" description="Low complexity" evidence="3">
    <location>
        <begin position="30"/>
        <end position="56"/>
    </location>
</feature>
<organism evidence="5 6">
    <name type="scientific">Acrobeloides nanus</name>
    <dbReference type="NCBI Taxonomy" id="290746"/>
    <lineage>
        <taxon>Eukaryota</taxon>
        <taxon>Metazoa</taxon>
        <taxon>Ecdysozoa</taxon>
        <taxon>Nematoda</taxon>
        <taxon>Chromadorea</taxon>
        <taxon>Rhabditida</taxon>
        <taxon>Tylenchina</taxon>
        <taxon>Cephalobomorpha</taxon>
        <taxon>Cephaloboidea</taxon>
        <taxon>Cephalobidae</taxon>
        <taxon>Acrobeloides</taxon>
    </lineage>
</organism>
<feature type="region of interest" description="Disordered" evidence="3">
    <location>
        <begin position="1"/>
        <end position="57"/>
    </location>
</feature>
<sequence>MSSKAPKQTESNLAVIQPKPGQNQQPNDFSQRSYVRRTSTSSTIASNYSSPSTSSSYADQINSLCAERNGEKLLLEKHYLTQRNEEAESRILSIKEEISVLEPLARLVALEQEYRFGKFTTIRREEEVVREIGKLKYQIPRLPNWSDKFNDVEDPSTAIRQYNGEKRYLEKRTNTNQGYLKKIQQVLTQISNAQPQSVQASVRPRPVESSAQVKPSARPQLAESSAQPHQSSPSRCQQDDRTIKVTHLPRYMEVSQLEQELSGIFGDADSLGSTISHPIQRLYVAPSKNIAFITYFKKEDAETAVERLSRCHLGYQILRVEFASPRSNNA</sequence>
<evidence type="ECO:0000256" key="1">
    <source>
        <dbReference type="ARBA" id="ARBA00022884"/>
    </source>
</evidence>
<feature type="region of interest" description="Disordered" evidence="3">
    <location>
        <begin position="194"/>
        <end position="240"/>
    </location>
</feature>
<dbReference type="PANTHER" id="PTHR10352">
    <property type="entry name" value="EUKARYOTIC TRANSLATION INITIATION FACTOR 3 SUBUNIT G"/>
    <property type="match status" value="1"/>
</dbReference>
<proteinExistence type="predicted"/>
<dbReference type="PROSITE" id="PS50102">
    <property type="entry name" value="RRM"/>
    <property type="match status" value="1"/>
</dbReference>
<dbReference type="Proteomes" id="UP000887540">
    <property type="component" value="Unplaced"/>
</dbReference>
<dbReference type="WBParaSite" id="ACRNAN_scaffold4397.g21052.t1">
    <property type="protein sequence ID" value="ACRNAN_scaffold4397.g21052.t1"/>
    <property type="gene ID" value="ACRNAN_scaffold4397.g21052"/>
</dbReference>